<dbReference type="GO" id="GO:0016301">
    <property type="term" value="F:kinase activity"/>
    <property type="evidence" value="ECO:0007669"/>
    <property type="project" value="UniProtKB-KW"/>
</dbReference>
<sequence length="244" mass="27141">MSAGATKDGSLRTVSLDAVAMDAFFQIREKLNPRTVESYQHLYRAGTEMPPVEVALVDGIMILVDGWHRATALKALGREMIEATVTKMTRQEARWKAADANSRHGLQLKPAEKRQRFRVYVETGQQQARQRGKVKSYREMERDLGMPFTTIRSWMQKDFPKVAAQIGGGQPEKVEKPQEPERTPAVERSVAAIADLAAAFQSTSVPADRGEIIALIEDALQRLKGSGNWASRAVDEFADDDEGL</sequence>
<comment type="caution">
    <text evidence="1">The sequence shown here is derived from an EMBL/GenBank/DDBJ whole genome shotgun (WGS) entry which is preliminary data.</text>
</comment>
<reference evidence="1 2" key="1">
    <citation type="submission" date="2023-07" db="EMBL/GenBank/DDBJ databases">
        <title>Genomic Encyclopedia of Type Strains, Phase IV (KMG-IV): sequencing the most valuable type-strain genomes for metagenomic binning, comparative biology and taxonomic classification.</title>
        <authorList>
            <person name="Goeker M."/>
        </authorList>
    </citation>
    <scope>NUCLEOTIDE SEQUENCE [LARGE SCALE GENOMIC DNA]</scope>
    <source>
        <strain evidence="1 2">DSM 19013</strain>
    </source>
</reference>
<keyword evidence="1" id="KW-0808">Transferase</keyword>
<dbReference type="RefSeq" id="WP_238207015.1">
    <property type="nucleotide sequence ID" value="NZ_BPQE01000031.1"/>
</dbReference>
<dbReference type="InterPro" id="IPR036086">
    <property type="entry name" value="ParB/Sulfiredoxin_sf"/>
</dbReference>
<organism evidence="1 2">
    <name type="scientific">Methylobacterium aerolatum</name>
    <dbReference type="NCBI Taxonomy" id="418708"/>
    <lineage>
        <taxon>Bacteria</taxon>
        <taxon>Pseudomonadati</taxon>
        <taxon>Pseudomonadota</taxon>
        <taxon>Alphaproteobacteria</taxon>
        <taxon>Hyphomicrobiales</taxon>
        <taxon>Methylobacteriaceae</taxon>
        <taxon>Methylobacterium</taxon>
    </lineage>
</organism>
<dbReference type="EMBL" id="JAUSVP010000004">
    <property type="protein sequence ID" value="MDQ0447283.1"/>
    <property type="molecule type" value="Genomic_DNA"/>
</dbReference>
<evidence type="ECO:0000313" key="1">
    <source>
        <dbReference type="EMBL" id="MDQ0447283.1"/>
    </source>
</evidence>
<dbReference type="SUPFAM" id="SSF110849">
    <property type="entry name" value="ParB/Sulfiredoxin"/>
    <property type="match status" value="1"/>
</dbReference>
<accession>A0ABU0HZS2</accession>
<dbReference type="Proteomes" id="UP001231124">
    <property type="component" value="Unassembled WGS sequence"/>
</dbReference>
<keyword evidence="2" id="KW-1185">Reference proteome</keyword>
<keyword evidence="1" id="KW-0418">Kinase</keyword>
<proteinExistence type="predicted"/>
<name>A0ABU0HZS2_9HYPH</name>
<evidence type="ECO:0000313" key="2">
    <source>
        <dbReference type="Proteomes" id="UP001231124"/>
    </source>
</evidence>
<protein>
    <submittedName>
        <fullName evidence="1">Uridine kinase</fullName>
    </submittedName>
</protein>
<gene>
    <name evidence="1" type="ORF">QO012_001779</name>
</gene>